<evidence type="ECO:0000256" key="6">
    <source>
        <dbReference type="ARBA" id="ARBA00022989"/>
    </source>
</evidence>
<dbReference type="GO" id="GO:0030964">
    <property type="term" value="C:NADH dehydrogenase complex"/>
    <property type="evidence" value="ECO:0007669"/>
    <property type="project" value="TreeGrafter"/>
</dbReference>
<keyword evidence="9" id="KW-0520">NAD</keyword>
<comment type="subcellular location">
    <subcellularLocation>
        <location evidence="1">Membrane</location>
    </subcellularLocation>
    <subcellularLocation>
        <location evidence="9">Mitochondrion membrane</location>
        <topology evidence="9">Multi-pass membrane protein</topology>
    </subcellularLocation>
</comment>
<evidence type="ECO:0000256" key="8">
    <source>
        <dbReference type="ARBA" id="ARBA00049551"/>
    </source>
</evidence>
<keyword evidence="4 9" id="KW-0813">Transport</keyword>
<keyword evidence="9" id="KW-1278">Translocase</keyword>
<comment type="catalytic activity">
    <reaction evidence="8 9">
        <text>a ubiquinone + NADH + 5 H(+)(in) = a ubiquinol + NAD(+) + 4 H(+)(out)</text>
        <dbReference type="Rhea" id="RHEA:29091"/>
        <dbReference type="Rhea" id="RHEA-COMP:9565"/>
        <dbReference type="Rhea" id="RHEA-COMP:9566"/>
        <dbReference type="ChEBI" id="CHEBI:15378"/>
        <dbReference type="ChEBI" id="CHEBI:16389"/>
        <dbReference type="ChEBI" id="CHEBI:17976"/>
        <dbReference type="ChEBI" id="CHEBI:57540"/>
        <dbReference type="ChEBI" id="CHEBI:57945"/>
        <dbReference type="EC" id="7.1.1.2"/>
    </reaction>
</comment>
<protein>
    <recommendedName>
        <fullName evidence="3 9">NADH-ubiquinone oxidoreductase chain 3</fullName>
        <ecNumber evidence="9">7.1.1.2</ecNumber>
    </recommendedName>
</protein>
<evidence type="ECO:0000256" key="4">
    <source>
        <dbReference type="ARBA" id="ARBA00022448"/>
    </source>
</evidence>
<dbReference type="InterPro" id="IPR038430">
    <property type="entry name" value="NDAH_ubi_oxred_su3_sf"/>
</dbReference>
<comment type="similarity">
    <text evidence="2 9">Belongs to the complex I subunit 3 family.</text>
</comment>
<evidence type="ECO:0000256" key="9">
    <source>
        <dbReference type="RuleBase" id="RU003640"/>
    </source>
</evidence>
<sequence length="118" mass="13921">MMMKMITLMCMSMILSVTMMMVCLMMSKKSKMDMEKMSPFECGFDPKTSARMPFSIQFFLIGVLFLIFDIEIIIILPMIITMKSTMLKDWMMTISIFIIIMLLGLMYEWKMGVLEWMN</sequence>
<evidence type="ECO:0000313" key="10">
    <source>
        <dbReference type="EMBL" id="AEV56615.1"/>
    </source>
</evidence>
<keyword evidence="5 9" id="KW-0812">Transmembrane</keyword>
<accession>A0A0X7YJW4</accession>
<evidence type="ECO:0000256" key="2">
    <source>
        <dbReference type="ARBA" id="ARBA00008472"/>
    </source>
</evidence>
<dbReference type="PANTHER" id="PTHR11058:SF9">
    <property type="entry name" value="NADH-UBIQUINONE OXIDOREDUCTASE CHAIN 3"/>
    <property type="match status" value="1"/>
</dbReference>
<keyword evidence="9" id="KW-0249">Electron transport</keyword>
<keyword evidence="9" id="KW-0679">Respiratory chain</keyword>
<geneLocation type="mitochondrion" evidence="10"/>
<proteinExistence type="inferred from homology"/>
<dbReference type="GO" id="GO:0031966">
    <property type="term" value="C:mitochondrial membrane"/>
    <property type="evidence" value="ECO:0007669"/>
    <property type="project" value="UniProtKB-SubCell"/>
</dbReference>
<dbReference type="Pfam" id="PF00507">
    <property type="entry name" value="Oxidored_q4"/>
    <property type="match status" value="1"/>
</dbReference>
<keyword evidence="7 9" id="KW-0472">Membrane</keyword>
<keyword evidence="9" id="KW-0830">Ubiquinone</keyword>
<evidence type="ECO:0000256" key="7">
    <source>
        <dbReference type="ARBA" id="ARBA00023136"/>
    </source>
</evidence>
<dbReference type="PANTHER" id="PTHR11058">
    <property type="entry name" value="NADH-UBIQUINONE OXIDOREDUCTASE CHAIN 3"/>
    <property type="match status" value="1"/>
</dbReference>
<reference evidence="10" key="1">
    <citation type="journal article" date="2015" name="Cladistics">
        <title>Phylogenetic divergences of the true bugs (Insecta: Hemiptera: Heteroptera), with emphasis on the aquatic lineages: the last piece of the aquatic insect jigsaw originated in the Late Permian/Early Triassic.</title>
        <authorList>
            <person name="Wang Y.-H."/>
            <person name="Cui Y."/>
            <person name="Redei D."/>
            <person name="Banar P."/>
            <person name="Xie Q."/>
            <person name="Stys P."/>
            <person name="Damgaard J."/>
            <person name="Chen P.-P."/>
            <person name="Yi W.-B."/>
            <person name="Wang Y."/>
            <person name="Dang K."/>
            <person name="Li C.-R."/>
            <person name="Bu W.-J."/>
        </authorList>
    </citation>
    <scope>NUCLEOTIDE SEQUENCE</scope>
</reference>
<evidence type="ECO:0000256" key="5">
    <source>
        <dbReference type="ARBA" id="ARBA00022692"/>
    </source>
</evidence>
<dbReference type="Gene3D" id="1.20.58.1610">
    <property type="entry name" value="NADH:ubiquinone/plastoquinone oxidoreductase, chain 3"/>
    <property type="match status" value="1"/>
</dbReference>
<comment type="function">
    <text evidence="9">Core subunit of the mitochondrial membrane respiratory chain NADH dehydrogenase (Complex I) which catalyzes electron transfer from NADH through the respiratory chain, using ubiquinone as an electron acceptor. Essential for the catalytic activity of complex I.</text>
</comment>
<keyword evidence="6 9" id="KW-1133">Transmembrane helix</keyword>
<dbReference type="InterPro" id="IPR000440">
    <property type="entry name" value="NADH_UbQ/plastoQ_OxRdtase_su3"/>
</dbReference>
<keyword evidence="9 10" id="KW-0496">Mitochondrion</keyword>
<name>A0A0X7YJW4_9HEMI</name>
<dbReference type="EMBL" id="JN989542">
    <property type="protein sequence ID" value="AEV56615.1"/>
    <property type="molecule type" value="Genomic_DNA"/>
</dbReference>
<evidence type="ECO:0000256" key="1">
    <source>
        <dbReference type="ARBA" id="ARBA00004370"/>
    </source>
</evidence>
<gene>
    <name evidence="10" type="primary">ND3</name>
</gene>
<organism evidence="10">
    <name type="scientific">Kokeshia sp. NKU02</name>
    <dbReference type="NCBI Taxonomy" id="1124182"/>
    <lineage>
        <taxon>Eukaryota</taxon>
        <taxon>Metazoa</taxon>
        <taxon>Ecdysozoa</taxon>
        <taxon>Arthropoda</taxon>
        <taxon>Hexapoda</taxon>
        <taxon>Insecta</taxon>
        <taxon>Pterygota</taxon>
        <taxon>Neoptera</taxon>
        <taxon>Paraneoptera</taxon>
        <taxon>Hemiptera</taxon>
        <taxon>Heteroptera</taxon>
        <taxon>Schizopteridae</taxon>
        <taxon>Kokeshia</taxon>
    </lineage>
</organism>
<dbReference type="GO" id="GO:0008137">
    <property type="term" value="F:NADH dehydrogenase (ubiquinone) activity"/>
    <property type="evidence" value="ECO:0007669"/>
    <property type="project" value="UniProtKB-UniRule"/>
</dbReference>
<dbReference type="AlphaFoldDB" id="A0A0X7YJW4"/>
<evidence type="ECO:0000256" key="3">
    <source>
        <dbReference type="ARBA" id="ARBA00021007"/>
    </source>
</evidence>
<feature type="transmembrane region" description="Helical" evidence="9">
    <location>
        <begin position="56"/>
        <end position="78"/>
    </location>
</feature>
<feature type="transmembrane region" description="Helical" evidence="9">
    <location>
        <begin position="90"/>
        <end position="109"/>
    </location>
</feature>
<dbReference type="EC" id="7.1.1.2" evidence="9"/>